<protein>
    <recommendedName>
        <fullName evidence="13">Chemotaxis protein</fullName>
    </recommendedName>
</protein>
<dbReference type="Pfam" id="PF00672">
    <property type="entry name" value="HAMP"/>
    <property type="match status" value="1"/>
</dbReference>
<dbReference type="GO" id="GO:0007165">
    <property type="term" value="P:signal transduction"/>
    <property type="evidence" value="ECO:0007669"/>
    <property type="project" value="UniProtKB-KW"/>
</dbReference>
<dbReference type="CDD" id="cd11386">
    <property type="entry name" value="MCP_signal"/>
    <property type="match status" value="1"/>
</dbReference>
<dbReference type="Pfam" id="PF00015">
    <property type="entry name" value="MCPsignal"/>
    <property type="match status" value="1"/>
</dbReference>
<dbReference type="SMART" id="SM00283">
    <property type="entry name" value="MA"/>
    <property type="match status" value="1"/>
</dbReference>
<comment type="caution">
    <text evidence="11">The sequence shown here is derived from an EMBL/GenBank/DDBJ whole genome shotgun (WGS) entry which is preliminary data.</text>
</comment>
<dbReference type="SUPFAM" id="SSF58104">
    <property type="entry name" value="Methyl-accepting chemotaxis protein (MCP) signaling domain"/>
    <property type="match status" value="1"/>
</dbReference>
<dbReference type="SMART" id="SM00304">
    <property type="entry name" value="HAMP"/>
    <property type="match status" value="1"/>
</dbReference>
<feature type="region of interest" description="Disordered" evidence="7">
    <location>
        <begin position="445"/>
        <end position="464"/>
    </location>
</feature>
<evidence type="ECO:0000313" key="12">
    <source>
        <dbReference type="Proteomes" id="UP000644756"/>
    </source>
</evidence>
<proteinExistence type="inferred from homology"/>
<keyword evidence="12" id="KW-1185">Reference proteome</keyword>
<evidence type="ECO:0000256" key="2">
    <source>
        <dbReference type="ARBA" id="ARBA00022475"/>
    </source>
</evidence>
<dbReference type="PROSITE" id="PS50885">
    <property type="entry name" value="HAMP"/>
    <property type="match status" value="1"/>
</dbReference>
<dbReference type="SUPFAM" id="SSF103190">
    <property type="entry name" value="Sensory domain-like"/>
    <property type="match status" value="1"/>
</dbReference>
<evidence type="ECO:0000259" key="9">
    <source>
        <dbReference type="PROSITE" id="PS50111"/>
    </source>
</evidence>
<dbReference type="InterPro" id="IPR029151">
    <property type="entry name" value="Sensor-like_sf"/>
</dbReference>
<keyword evidence="4 6" id="KW-0807">Transducer</keyword>
<dbReference type="PANTHER" id="PTHR32089:SF112">
    <property type="entry name" value="LYSOZYME-LIKE PROTEIN-RELATED"/>
    <property type="match status" value="1"/>
</dbReference>
<dbReference type="InterPro" id="IPR003660">
    <property type="entry name" value="HAMP_dom"/>
</dbReference>
<dbReference type="Gene3D" id="3.30.450.20">
    <property type="entry name" value="PAS domain"/>
    <property type="match status" value="1"/>
</dbReference>
<feature type="domain" description="HAMP" evidence="10">
    <location>
        <begin position="358"/>
        <end position="411"/>
    </location>
</feature>
<dbReference type="PANTHER" id="PTHR32089">
    <property type="entry name" value="METHYL-ACCEPTING CHEMOTAXIS PROTEIN MCPB"/>
    <property type="match status" value="1"/>
</dbReference>
<feature type="domain" description="Methyl-accepting transducer" evidence="9">
    <location>
        <begin position="430"/>
        <end position="666"/>
    </location>
</feature>
<name>A0A917D7M6_9BACL</name>
<keyword evidence="3 8" id="KW-0472">Membrane</keyword>
<feature type="transmembrane region" description="Helical" evidence="8">
    <location>
        <begin position="12"/>
        <end position="33"/>
    </location>
</feature>
<gene>
    <name evidence="11" type="ORF">GCM10010916_33280</name>
</gene>
<evidence type="ECO:0000256" key="7">
    <source>
        <dbReference type="SAM" id="MobiDB-lite"/>
    </source>
</evidence>
<evidence type="ECO:0000256" key="1">
    <source>
        <dbReference type="ARBA" id="ARBA00004236"/>
    </source>
</evidence>
<evidence type="ECO:0000256" key="5">
    <source>
        <dbReference type="ARBA" id="ARBA00029447"/>
    </source>
</evidence>
<keyword evidence="2" id="KW-1003">Cell membrane</keyword>
<dbReference type="InterPro" id="IPR004089">
    <property type="entry name" value="MCPsignal_dom"/>
</dbReference>
<dbReference type="GO" id="GO:0005886">
    <property type="term" value="C:plasma membrane"/>
    <property type="evidence" value="ECO:0007669"/>
    <property type="project" value="UniProtKB-SubCell"/>
</dbReference>
<evidence type="ECO:0000256" key="6">
    <source>
        <dbReference type="PROSITE-ProRule" id="PRU00284"/>
    </source>
</evidence>
<reference evidence="11" key="1">
    <citation type="journal article" date="2014" name="Int. J. Syst. Evol. Microbiol.">
        <title>Complete genome sequence of Corynebacterium casei LMG S-19264T (=DSM 44701T), isolated from a smear-ripened cheese.</title>
        <authorList>
            <consortium name="US DOE Joint Genome Institute (JGI-PGF)"/>
            <person name="Walter F."/>
            <person name="Albersmeier A."/>
            <person name="Kalinowski J."/>
            <person name="Ruckert C."/>
        </authorList>
    </citation>
    <scope>NUCLEOTIDE SEQUENCE</scope>
    <source>
        <strain evidence="11">CGMCC 1.12987</strain>
    </source>
</reference>
<dbReference type="CDD" id="cd06225">
    <property type="entry name" value="HAMP"/>
    <property type="match status" value="1"/>
</dbReference>
<evidence type="ECO:0000256" key="4">
    <source>
        <dbReference type="ARBA" id="ARBA00023224"/>
    </source>
</evidence>
<dbReference type="Proteomes" id="UP000644756">
    <property type="component" value="Unassembled WGS sequence"/>
</dbReference>
<evidence type="ECO:0000259" key="10">
    <source>
        <dbReference type="PROSITE" id="PS50885"/>
    </source>
</evidence>
<dbReference type="Gene3D" id="1.10.287.950">
    <property type="entry name" value="Methyl-accepting chemotaxis protein"/>
    <property type="match status" value="1"/>
</dbReference>
<evidence type="ECO:0000256" key="3">
    <source>
        <dbReference type="ARBA" id="ARBA00023136"/>
    </source>
</evidence>
<dbReference type="EMBL" id="BMGR01000011">
    <property type="protein sequence ID" value="GGG13698.1"/>
    <property type="molecule type" value="Genomic_DNA"/>
</dbReference>
<evidence type="ECO:0000313" key="11">
    <source>
        <dbReference type="EMBL" id="GGG13698.1"/>
    </source>
</evidence>
<organism evidence="11 12">
    <name type="scientific">Paenibacillus abyssi</name>
    <dbReference type="NCBI Taxonomy" id="1340531"/>
    <lineage>
        <taxon>Bacteria</taxon>
        <taxon>Bacillati</taxon>
        <taxon>Bacillota</taxon>
        <taxon>Bacilli</taxon>
        <taxon>Bacillales</taxon>
        <taxon>Paenibacillaceae</taxon>
        <taxon>Paenibacillus</taxon>
    </lineage>
</organism>
<sequence length="716" mass="77486">MVKGRFQLKTIVWKITLPFGVLLAAAILTNLILSERILSSSSLYTMNQLEEQMEEKEGIVSNITQDKVDSTIEASILLAEQLSYHPQVIQAFKENKPELIHEALEKSVQTANEKANIDLIWFTRIEDRTSDGFTPIFACPSNPAFDGFDQLNYTSTNQAMDSGETVASWEVNAEDGKLQVTTPIFDEEKVVGAIVVGQQTYQGFVKNIAEASNTSATLFLTPDQQQIYVMTDSLTDEIGNRFFEDSHEKLGPEAAKLSELADNNALYADMLPFIQQSVTSAEAFTETIMIEGEPYVMQFNPFITYDGKTVGTYVTRFPDVALAKQEIADQAREREILLYSIALGLIVLCIILTYLIAKRIAKPITQMTSRLEMVAGGDLRGSDIVTGSQDEVGRLGLAINAMVGKWRDIITRTNETAAQVTASSAQLATGAEETKQATTQISSDMQEVASGAERQVQGSEESTKAMGEIAAGIGRIAESSSVVSQSSIDATAMAEQGQQSVNEVVSQMQLIHRSVGESAGMIAQLGERSREIDQIVSVITDLSEQTNLLALNAAIEAARAGEHGRGFAVVAGEVKKLAEQSRSSAGQITALIQEIQRDTNIAVESMNNRTTEVEQGLALAEHSGETFIKILASIEKVAEQIQEVSAAAQQVSASSEQVAASVEEQSVIAKSASFSSQNAASASEQQLASMEEIAVSAKRLSVLANDLQAMINTFKL</sequence>
<comment type="similarity">
    <text evidence="5">Belongs to the methyl-accepting chemotaxis (MCP) protein family.</text>
</comment>
<keyword evidence="8" id="KW-1133">Transmembrane helix</keyword>
<dbReference type="AlphaFoldDB" id="A0A917D7M6"/>
<accession>A0A917D7M6</accession>
<reference evidence="11" key="2">
    <citation type="submission" date="2020-09" db="EMBL/GenBank/DDBJ databases">
        <authorList>
            <person name="Sun Q."/>
            <person name="Zhou Y."/>
        </authorList>
    </citation>
    <scope>NUCLEOTIDE SEQUENCE</scope>
    <source>
        <strain evidence="11">CGMCC 1.12987</strain>
    </source>
</reference>
<evidence type="ECO:0000256" key="8">
    <source>
        <dbReference type="SAM" id="Phobius"/>
    </source>
</evidence>
<keyword evidence="8" id="KW-0812">Transmembrane</keyword>
<evidence type="ECO:0008006" key="13">
    <source>
        <dbReference type="Google" id="ProtNLM"/>
    </source>
</evidence>
<dbReference type="PROSITE" id="PS50111">
    <property type="entry name" value="CHEMOTAXIS_TRANSDUC_2"/>
    <property type="match status" value="1"/>
</dbReference>
<comment type="subcellular location">
    <subcellularLocation>
        <location evidence="1">Cell membrane</location>
    </subcellularLocation>
</comment>
<feature type="transmembrane region" description="Helical" evidence="8">
    <location>
        <begin position="336"/>
        <end position="357"/>
    </location>
</feature>